<proteinExistence type="predicted"/>
<gene>
    <name evidence="2" type="ORF">K227x_41210</name>
</gene>
<dbReference type="AlphaFoldDB" id="A0A517NF90"/>
<evidence type="ECO:0000313" key="3">
    <source>
        <dbReference type="Proteomes" id="UP000318538"/>
    </source>
</evidence>
<name>A0A517NF90_9BACT</name>
<reference evidence="2 3" key="1">
    <citation type="submission" date="2019-02" db="EMBL/GenBank/DDBJ databases">
        <title>Deep-cultivation of Planctomycetes and their phenomic and genomic characterization uncovers novel biology.</title>
        <authorList>
            <person name="Wiegand S."/>
            <person name="Jogler M."/>
            <person name="Boedeker C."/>
            <person name="Pinto D."/>
            <person name="Vollmers J."/>
            <person name="Rivas-Marin E."/>
            <person name="Kohn T."/>
            <person name="Peeters S.H."/>
            <person name="Heuer A."/>
            <person name="Rast P."/>
            <person name="Oberbeckmann S."/>
            <person name="Bunk B."/>
            <person name="Jeske O."/>
            <person name="Meyerdierks A."/>
            <person name="Storesund J.E."/>
            <person name="Kallscheuer N."/>
            <person name="Luecker S."/>
            <person name="Lage O.M."/>
            <person name="Pohl T."/>
            <person name="Merkel B.J."/>
            <person name="Hornburger P."/>
            <person name="Mueller R.-W."/>
            <person name="Bruemmer F."/>
            <person name="Labrenz M."/>
            <person name="Spormann A.M."/>
            <person name="Op den Camp H."/>
            <person name="Overmann J."/>
            <person name="Amann R."/>
            <person name="Jetten M.S.M."/>
            <person name="Mascher T."/>
            <person name="Medema M.H."/>
            <person name="Devos D.P."/>
            <person name="Kaster A.-K."/>
            <person name="Ovreas L."/>
            <person name="Rohde M."/>
            <person name="Galperin M.Y."/>
            <person name="Jogler C."/>
        </authorList>
    </citation>
    <scope>NUCLEOTIDE SEQUENCE [LARGE SCALE GENOMIC DNA]</scope>
    <source>
        <strain evidence="2 3">K22_7</strain>
    </source>
</reference>
<feature type="compositionally biased region" description="Basic and acidic residues" evidence="1">
    <location>
        <begin position="231"/>
        <end position="257"/>
    </location>
</feature>
<evidence type="ECO:0000256" key="1">
    <source>
        <dbReference type="SAM" id="MobiDB-lite"/>
    </source>
</evidence>
<feature type="region of interest" description="Disordered" evidence="1">
    <location>
        <begin position="115"/>
        <end position="257"/>
    </location>
</feature>
<dbReference type="EMBL" id="CP036525">
    <property type="protein sequence ID" value="QDT05718.1"/>
    <property type="molecule type" value="Genomic_DNA"/>
</dbReference>
<keyword evidence="3" id="KW-1185">Reference proteome</keyword>
<dbReference type="KEGG" id="rlc:K227x_41210"/>
<accession>A0A517NF90</accession>
<protein>
    <submittedName>
        <fullName evidence="2">Uncharacterized protein</fullName>
    </submittedName>
</protein>
<evidence type="ECO:0000313" key="2">
    <source>
        <dbReference type="EMBL" id="QDT05718.1"/>
    </source>
</evidence>
<feature type="compositionally biased region" description="Polar residues" evidence="1">
    <location>
        <begin position="183"/>
        <end position="214"/>
    </location>
</feature>
<sequence length="257" mass="28591">MIQFDSALRLAKNPIRPNGFRCKKFVEVFHDARGATSLNFTAGICHGCFNAYPRTGVEHMLYRMAFVGCLGLVAATAQAQGHTCGPGCNGGSGGSFQEGADGTFTPNAYQQDFRARGYQPNGYPGQSYRPYPSDNFATRMPAVRTTDPTMPPSLSGAYPSRSHGAQSHHSRSHDSQSHGRQRFSQGWANSPPRQQTPRFPQSAMPRQSMGTYNDFQPMMPPSLPPTTRNHQRMDRPQFDSLPERPVRMRKQPEMLHI</sequence>
<dbReference type="Proteomes" id="UP000318538">
    <property type="component" value="Chromosome"/>
</dbReference>
<organism evidence="2 3">
    <name type="scientific">Rubripirellula lacrimiformis</name>
    <dbReference type="NCBI Taxonomy" id="1930273"/>
    <lineage>
        <taxon>Bacteria</taxon>
        <taxon>Pseudomonadati</taxon>
        <taxon>Planctomycetota</taxon>
        <taxon>Planctomycetia</taxon>
        <taxon>Pirellulales</taxon>
        <taxon>Pirellulaceae</taxon>
        <taxon>Rubripirellula</taxon>
    </lineage>
</organism>